<protein>
    <submittedName>
        <fullName evidence="2">Uncharacterized protein</fullName>
    </submittedName>
</protein>
<dbReference type="Proteomes" id="UP000245783">
    <property type="component" value="Unassembled WGS sequence"/>
</dbReference>
<evidence type="ECO:0000313" key="3">
    <source>
        <dbReference type="Proteomes" id="UP000245783"/>
    </source>
</evidence>
<dbReference type="GeneID" id="37035312"/>
<dbReference type="EMBL" id="KZ819364">
    <property type="protein sequence ID" value="PWN44087.1"/>
    <property type="molecule type" value="Genomic_DNA"/>
</dbReference>
<name>A0A316W2G6_9BASI</name>
<feature type="region of interest" description="Disordered" evidence="1">
    <location>
        <begin position="70"/>
        <end position="91"/>
    </location>
</feature>
<evidence type="ECO:0000256" key="1">
    <source>
        <dbReference type="SAM" id="MobiDB-lite"/>
    </source>
</evidence>
<accession>A0A316W2G6</accession>
<dbReference type="RefSeq" id="XP_025371247.1">
    <property type="nucleotide sequence ID" value="XM_025513442.1"/>
</dbReference>
<keyword evidence="3" id="KW-1185">Reference proteome</keyword>
<dbReference type="AlphaFoldDB" id="A0A316W2G6"/>
<evidence type="ECO:0000313" key="2">
    <source>
        <dbReference type="EMBL" id="PWN44087.1"/>
    </source>
</evidence>
<gene>
    <name evidence="2" type="ORF">IE81DRAFT_321750</name>
</gene>
<dbReference type="InParanoid" id="A0A316W2G6"/>
<organism evidence="2 3">
    <name type="scientific">Ceraceosorus guamensis</name>
    <dbReference type="NCBI Taxonomy" id="1522189"/>
    <lineage>
        <taxon>Eukaryota</taxon>
        <taxon>Fungi</taxon>
        <taxon>Dikarya</taxon>
        <taxon>Basidiomycota</taxon>
        <taxon>Ustilaginomycotina</taxon>
        <taxon>Exobasidiomycetes</taxon>
        <taxon>Ceraceosorales</taxon>
        <taxon>Ceraceosoraceae</taxon>
        <taxon>Ceraceosorus</taxon>
    </lineage>
</organism>
<reference evidence="2 3" key="1">
    <citation type="journal article" date="2018" name="Mol. Biol. Evol.">
        <title>Broad Genomic Sampling Reveals a Smut Pathogenic Ancestry of the Fungal Clade Ustilaginomycotina.</title>
        <authorList>
            <person name="Kijpornyongpan T."/>
            <person name="Mondo S.J."/>
            <person name="Barry K."/>
            <person name="Sandor L."/>
            <person name="Lee J."/>
            <person name="Lipzen A."/>
            <person name="Pangilinan J."/>
            <person name="LaButti K."/>
            <person name="Hainaut M."/>
            <person name="Henrissat B."/>
            <person name="Grigoriev I.V."/>
            <person name="Spatafora J.W."/>
            <person name="Aime M.C."/>
        </authorList>
    </citation>
    <scope>NUCLEOTIDE SEQUENCE [LARGE SCALE GENOMIC DNA]</scope>
    <source>
        <strain evidence="2 3">MCA 4658</strain>
    </source>
</reference>
<proteinExistence type="predicted"/>
<sequence>MLAYCELHLGPRLRVRCASANERGRCACCACSSLCHACWPLKEHHKYGHHAPRTESTILSPTQQSSKAWKASQIFTEQRTHSQRGVHKPTGTYSRLWQASLGSQ</sequence>